<dbReference type="AlphaFoldDB" id="A0A0G0K2S3"/>
<keyword evidence="1" id="KW-0378">Hydrolase</keyword>
<dbReference type="Gene3D" id="3.90.79.10">
    <property type="entry name" value="Nucleoside Triphosphate Pyrophosphohydrolase"/>
    <property type="match status" value="1"/>
</dbReference>
<comment type="caution">
    <text evidence="1">The sequence shown here is derived from an EMBL/GenBank/DDBJ whole genome shotgun (WGS) entry which is preliminary data.</text>
</comment>
<evidence type="ECO:0000313" key="1">
    <source>
        <dbReference type="EMBL" id="KKQ69745.1"/>
    </source>
</evidence>
<dbReference type="InterPro" id="IPR015797">
    <property type="entry name" value="NUDIX_hydrolase-like_dom_sf"/>
</dbReference>
<evidence type="ECO:0000313" key="2">
    <source>
        <dbReference type="Proteomes" id="UP000034022"/>
    </source>
</evidence>
<name>A0A0G0K2S3_9BACT</name>
<reference evidence="1 2" key="1">
    <citation type="journal article" date="2015" name="Nature">
        <title>rRNA introns, odd ribosomes, and small enigmatic genomes across a large radiation of phyla.</title>
        <authorList>
            <person name="Brown C.T."/>
            <person name="Hug L.A."/>
            <person name="Thomas B.C."/>
            <person name="Sharon I."/>
            <person name="Castelle C.J."/>
            <person name="Singh A."/>
            <person name="Wilkins M.J."/>
            <person name="Williams K.H."/>
            <person name="Banfield J.F."/>
        </authorList>
    </citation>
    <scope>NUCLEOTIDE SEQUENCE [LARGE SCALE GENOMIC DNA]</scope>
</reference>
<protein>
    <submittedName>
        <fullName evidence="1">NUDIX hydrolase</fullName>
    </submittedName>
</protein>
<organism evidence="1 2">
    <name type="scientific">Candidatus Falkowbacteria bacterium GW2011_GWE1_38_31</name>
    <dbReference type="NCBI Taxonomy" id="1618638"/>
    <lineage>
        <taxon>Bacteria</taxon>
        <taxon>Candidatus Falkowiibacteriota</taxon>
    </lineage>
</organism>
<dbReference type="Proteomes" id="UP000034022">
    <property type="component" value="Unassembled WGS sequence"/>
</dbReference>
<gene>
    <name evidence="1" type="ORF">US91_C0010G0041</name>
</gene>
<dbReference type="SUPFAM" id="SSF55811">
    <property type="entry name" value="Nudix"/>
    <property type="match status" value="1"/>
</dbReference>
<dbReference type="GO" id="GO:0016787">
    <property type="term" value="F:hydrolase activity"/>
    <property type="evidence" value="ECO:0007669"/>
    <property type="project" value="UniProtKB-KW"/>
</dbReference>
<dbReference type="EMBL" id="LBUU01000010">
    <property type="protein sequence ID" value="KKQ69745.1"/>
    <property type="molecule type" value="Genomic_DNA"/>
</dbReference>
<proteinExistence type="predicted"/>
<sequence>MKNEVLVIKTEKLFPIVGGYFQGLRRETNITLVKHLEKSAEWMARNEAEENPKFKQIIGYTAVIHPYIKKAFAYRRSIKDKDYPEKKLQGKYSWGLGGHIKRSDKKDSYILSSTSRELHEELKTSSYFLNPELIGFVNDDTDDVGKVHFGILFYCISDSAEIYPKDPEIESGRFENIVDLKKICETENVENWSRIILPELDQKFF</sequence>
<accession>A0A0G0K2S3</accession>